<sequence>MKTVIAAAAVQHAFSSRHSSPTPADAALAVGPFTHHASPSVVAVRPPLRPAIQSCSCEYSVSAPTHFPTF</sequence>
<dbReference type="Proteomes" id="UP000193411">
    <property type="component" value="Unassembled WGS sequence"/>
</dbReference>
<proteinExistence type="predicted"/>
<comment type="caution">
    <text evidence="1">The sequence shown here is derived from an EMBL/GenBank/DDBJ whole genome shotgun (WGS) entry which is preliminary data.</text>
</comment>
<accession>A0A1Y2HFU6</accession>
<dbReference type="EMBL" id="MCFL01000035">
    <property type="protein sequence ID" value="ORZ33470.1"/>
    <property type="molecule type" value="Genomic_DNA"/>
</dbReference>
<protein>
    <submittedName>
        <fullName evidence="1">Uncharacterized protein</fullName>
    </submittedName>
</protein>
<organism evidence="1 2">
    <name type="scientific">Catenaria anguillulae PL171</name>
    <dbReference type="NCBI Taxonomy" id="765915"/>
    <lineage>
        <taxon>Eukaryota</taxon>
        <taxon>Fungi</taxon>
        <taxon>Fungi incertae sedis</taxon>
        <taxon>Blastocladiomycota</taxon>
        <taxon>Blastocladiomycetes</taxon>
        <taxon>Blastocladiales</taxon>
        <taxon>Catenariaceae</taxon>
        <taxon>Catenaria</taxon>
    </lineage>
</organism>
<reference evidence="1 2" key="1">
    <citation type="submission" date="2016-07" db="EMBL/GenBank/DDBJ databases">
        <title>Pervasive Adenine N6-methylation of Active Genes in Fungi.</title>
        <authorList>
            <consortium name="DOE Joint Genome Institute"/>
            <person name="Mondo S.J."/>
            <person name="Dannebaum R.O."/>
            <person name="Kuo R.C."/>
            <person name="Labutti K."/>
            <person name="Haridas S."/>
            <person name="Kuo A."/>
            <person name="Salamov A."/>
            <person name="Ahrendt S.R."/>
            <person name="Lipzen A."/>
            <person name="Sullivan W."/>
            <person name="Andreopoulos W.B."/>
            <person name="Clum A."/>
            <person name="Lindquist E."/>
            <person name="Daum C."/>
            <person name="Ramamoorthy G.K."/>
            <person name="Gryganskyi A."/>
            <person name="Culley D."/>
            <person name="Magnuson J.K."/>
            <person name="James T.Y."/>
            <person name="O'Malley M.A."/>
            <person name="Stajich J.E."/>
            <person name="Spatafora J.W."/>
            <person name="Visel A."/>
            <person name="Grigoriev I.V."/>
        </authorList>
    </citation>
    <scope>NUCLEOTIDE SEQUENCE [LARGE SCALE GENOMIC DNA]</scope>
    <source>
        <strain evidence="1 2">PL171</strain>
    </source>
</reference>
<dbReference type="AlphaFoldDB" id="A0A1Y2HFU6"/>
<gene>
    <name evidence="1" type="ORF">BCR44DRAFT_66435</name>
</gene>
<name>A0A1Y2HFU6_9FUNG</name>
<keyword evidence="2" id="KW-1185">Reference proteome</keyword>
<evidence type="ECO:0000313" key="2">
    <source>
        <dbReference type="Proteomes" id="UP000193411"/>
    </source>
</evidence>
<evidence type="ECO:0000313" key="1">
    <source>
        <dbReference type="EMBL" id="ORZ33470.1"/>
    </source>
</evidence>